<evidence type="ECO:0000259" key="4">
    <source>
        <dbReference type="Pfam" id="PF13458"/>
    </source>
</evidence>
<evidence type="ECO:0000256" key="1">
    <source>
        <dbReference type="ARBA" id="ARBA00010062"/>
    </source>
</evidence>
<dbReference type="EMBL" id="UFQB01000002">
    <property type="protein sequence ID" value="SSW62652.1"/>
    <property type="molecule type" value="Genomic_DNA"/>
</dbReference>
<evidence type="ECO:0000313" key="5">
    <source>
        <dbReference type="EMBL" id="SSW62652.1"/>
    </source>
</evidence>
<evidence type="ECO:0000313" key="6">
    <source>
        <dbReference type="Proteomes" id="UP000289184"/>
    </source>
</evidence>
<evidence type="ECO:0000256" key="3">
    <source>
        <dbReference type="SAM" id="SignalP"/>
    </source>
</evidence>
<dbReference type="InterPro" id="IPR028082">
    <property type="entry name" value="Peripla_BP_I"/>
</dbReference>
<reference evidence="5 6" key="1">
    <citation type="submission" date="2018-07" db="EMBL/GenBank/DDBJ databases">
        <authorList>
            <person name="Peeters C."/>
        </authorList>
    </citation>
    <scope>NUCLEOTIDE SEQUENCE [LARGE SCALE GENOMIC DNA]</scope>
    <source>
        <strain evidence="5 6">LMG 3411</strain>
    </source>
</reference>
<protein>
    <recommendedName>
        <fullName evidence="4">Leucine-binding protein domain-containing protein</fullName>
    </recommendedName>
</protein>
<dbReference type="Proteomes" id="UP000289184">
    <property type="component" value="Unassembled WGS sequence"/>
</dbReference>
<evidence type="ECO:0000256" key="2">
    <source>
        <dbReference type="ARBA" id="ARBA00022729"/>
    </source>
</evidence>
<feature type="signal peptide" evidence="3">
    <location>
        <begin position="1"/>
        <end position="26"/>
    </location>
</feature>
<organism evidence="5 6">
    <name type="scientific">Achromobacter agilis</name>
    <dbReference type="NCBI Taxonomy" id="1353888"/>
    <lineage>
        <taxon>Bacteria</taxon>
        <taxon>Pseudomonadati</taxon>
        <taxon>Pseudomonadota</taxon>
        <taxon>Betaproteobacteria</taxon>
        <taxon>Burkholderiales</taxon>
        <taxon>Alcaligenaceae</taxon>
        <taxon>Achromobacter</taxon>
    </lineage>
</organism>
<name>A0A446C455_9BURK</name>
<dbReference type="InterPro" id="IPR051010">
    <property type="entry name" value="BCAA_transport"/>
</dbReference>
<comment type="similarity">
    <text evidence="1">Belongs to the leucine-binding protein family.</text>
</comment>
<dbReference type="Gene3D" id="3.40.50.2300">
    <property type="match status" value="2"/>
</dbReference>
<gene>
    <name evidence="5" type="ORF">AGI3411_00500</name>
</gene>
<keyword evidence="2 3" id="KW-0732">Signal</keyword>
<dbReference type="Pfam" id="PF13458">
    <property type="entry name" value="Peripla_BP_6"/>
    <property type="match status" value="1"/>
</dbReference>
<dbReference type="PANTHER" id="PTHR30483">
    <property type="entry name" value="LEUCINE-SPECIFIC-BINDING PROTEIN"/>
    <property type="match status" value="1"/>
</dbReference>
<dbReference type="PANTHER" id="PTHR30483:SF6">
    <property type="entry name" value="PERIPLASMIC BINDING PROTEIN OF ABC TRANSPORTER FOR NATURAL AMINO ACIDS"/>
    <property type="match status" value="1"/>
</dbReference>
<dbReference type="InterPro" id="IPR028081">
    <property type="entry name" value="Leu-bd"/>
</dbReference>
<dbReference type="SUPFAM" id="SSF53822">
    <property type="entry name" value="Periplasmic binding protein-like I"/>
    <property type="match status" value="1"/>
</dbReference>
<sequence length="403" mass="43118">METRTKVLGAVALAVVGMCGAGGASAQSDKVKIAFVTDMSGPYSDFDGAGGLDAIRMAVADFGGKVLGKPIEILSSDHQNRADIASNRARQWWDQDKVDLVIGGSNSSASLAISTIAAEKKKVFISAGAGADSLTEEACTPYTVRYTYSTSAQARGTAAAMVQQGGKSWFMLTADYAFGYSLEKASMDVVQASGGSVSGSTRHPLNTSDFSSYLMKAQASKAQVLGLANGGGDLINSIKTAKEFGVSDKMRLAGLMVFITDIHSLGLDTTGGMYLTDGWYWDLDERSREFSKRFYERNKKMPTTFQAGDYSAATTYLKAVERAGTTDADAVMNALKSMQIDDMFTKGYIRADGAMVHDMYLMQVKTPSASKGEWDYYQKVATIPGEEAYAPTKPGVCKLKAKI</sequence>
<proteinExistence type="inferred from homology"/>
<feature type="domain" description="Leucine-binding protein" evidence="4">
    <location>
        <begin position="30"/>
        <end position="365"/>
    </location>
</feature>
<accession>A0A446C455</accession>
<feature type="chain" id="PRO_5019288870" description="Leucine-binding protein domain-containing protein" evidence="3">
    <location>
        <begin position="27"/>
        <end position="403"/>
    </location>
</feature>
<dbReference type="AlphaFoldDB" id="A0A446C455"/>
<dbReference type="CDD" id="cd06327">
    <property type="entry name" value="PBP1_SBP-like"/>
    <property type="match status" value="1"/>
</dbReference>
<keyword evidence="6" id="KW-1185">Reference proteome</keyword>